<dbReference type="InterPro" id="IPR007842">
    <property type="entry name" value="HEPN_dom"/>
</dbReference>
<dbReference type="EMBL" id="NDHY01000010">
    <property type="protein sequence ID" value="RIH99847.1"/>
    <property type="molecule type" value="Genomic_DNA"/>
</dbReference>
<reference evidence="3 4" key="1">
    <citation type="submission" date="2018-08" db="EMBL/GenBank/DDBJ databases">
        <title>Draft genome of candidate division NPL-UPA2 bacterium Unc8 that adapted to ultra-basic serpentinizing groundwater.</title>
        <authorList>
            <person name="Ishii S."/>
            <person name="Suzuki S."/>
            <person name="Nealson K.H."/>
        </authorList>
    </citation>
    <scope>NUCLEOTIDE SEQUENCE [LARGE SCALE GENOMIC DNA]</scope>
    <source>
        <strain evidence="3">Unc8</strain>
    </source>
</reference>
<comment type="similarity">
    <text evidence="1">Belongs to the UPF0332 family.</text>
</comment>
<dbReference type="AlphaFoldDB" id="A0A399FU48"/>
<dbReference type="InterPro" id="IPR052226">
    <property type="entry name" value="UPF0332_toxin"/>
</dbReference>
<dbReference type="PANTHER" id="PTHR36565:SF1">
    <property type="entry name" value="UPF0332 PROTEIN TM_1000"/>
    <property type="match status" value="1"/>
</dbReference>
<evidence type="ECO:0000259" key="2">
    <source>
        <dbReference type="Pfam" id="PF05168"/>
    </source>
</evidence>
<accession>A0A399FU48</accession>
<comment type="caution">
    <text evidence="3">The sequence shown here is derived from an EMBL/GenBank/DDBJ whole genome shotgun (WGS) entry which is preliminary data.</text>
</comment>
<dbReference type="PANTHER" id="PTHR36565">
    <property type="entry name" value="UPF0332 PROTEIN TM_1000"/>
    <property type="match status" value="1"/>
</dbReference>
<protein>
    <submittedName>
        <fullName evidence="3">HEPN domain-containing protein</fullName>
    </submittedName>
</protein>
<dbReference type="Gene3D" id="1.20.120.330">
    <property type="entry name" value="Nucleotidyltransferases domain 2"/>
    <property type="match status" value="1"/>
</dbReference>
<evidence type="ECO:0000313" key="4">
    <source>
        <dbReference type="Proteomes" id="UP000266287"/>
    </source>
</evidence>
<proteinExistence type="inferred from homology"/>
<evidence type="ECO:0000256" key="1">
    <source>
        <dbReference type="ARBA" id="ARBA00038248"/>
    </source>
</evidence>
<dbReference type="Pfam" id="PF05168">
    <property type="entry name" value="HEPN"/>
    <property type="match status" value="1"/>
</dbReference>
<name>A0A399FU48_UNCN2</name>
<feature type="domain" description="HEPN" evidence="2">
    <location>
        <begin position="11"/>
        <end position="121"/>
    </location>
</feature>
<evidence type="ECO:0000313" key="3">
    <source>
        <dbReference type="EMBL" id="RIH99847.1"/>
    </source>
</evidence>
<sequence length="133" mass="15240">MTNEVFTIINYRLGRAKEAIEEAEILLEKGYTNTFVNRLYYACFYTVSALLLTKGLSSAKHSGVRSLFHKHFVKSGVVDVELGQLYDRLFDNRQKGDYADLVKFNLVEVTPWLEEAKKFVAGLEDVIIKKKGR</sequence>
<dbReference type="Proteomes" id="UP000266287">
    <property type="component" value="Unassembled WGS sequence"/>
</dbReference>
<gene>
    <name evidence="3" type="ORF">B9J77_04160</name>
</gene>
<organism evidence="3 4">
    <name type="scientific">candidate division NPL-UPA2 bacterium Unc8</name>
    <dbReference type="NCBI Taxonomy" id="1980939"/>
    <lineage>
        <taxon>Bacteria</taxon>
    </lineage>
</organism>